<dbReference type="EMBL" id="JAUJRV010000034">
    <property type="protein sequence ID" value="MDN7798748.1"/>
    <property type="molecule type" value="Genomic_DNA"/>
</dbReference>
<comment type="caution">
    <text evidence="3">The sequence shown here is derived from an EMBL/GenBank/DDBJ whole genome shotgun (WGS) entry which is preliminary data.</text>
</comment>
<feature type="region of interest" description="Disordered" evidence="1">
    <location>
        <begin position="111"/>
        <end position="172"/>
    </location>
</feature>
<dbReference type="Proteomes" id="UP001171620">
    <property type="component" value="Unassembled WGS sequence"/>
</dbReference>
<protein>
    <recommendedName>
        <fullName evidence="5">OmpR/PhoB-type domain-containing protein</fullName>
    </recommendedName>
</protein>
<dbReference type="Gene3D" id="1.10.10.10">
    <property type="entry name" value="Winged helix-like DNA-binding domain superfamily/Winged helix DNA-binding domain"/>
    <property type="match status" value="1"/>
</dbReference>
<sequence>MTDESQQPGLAADSLPFHLDERMLSNPATGDQKFLSRNEARLLELLLEGPQTKEALIHRVWGELGVVVTDASYYQLVTQVRNSFEELSLSRKILRTIPRYGLELVPNRAELDDESLDDEPERGEIDTPAENAGVASAPDASCADQQSVPEPAAAGAENDSVGPTTASAEAKPTQRGRFGVLSQIARARYLAILLATMGVALISVYLSVSYTRAPSGKKSKPWIERNVSGMRVYVRDSALSSELIAFYISKAHPENQCDSEPRSFDYYFEETPSVMQMLVYEPQTRLPCVTYYFY</sequence>
<dbReference type="GO" id="GO:0003677">
    <property type="term" value="F:DNA binding"/>
    <property type="evidence" value="ECO:0007669"/>
    <property type="project" value="InterPro"/>
</dbReference>
<dbReference type="AlphaFoldDB" id="A0AAW7T9G4"/>
<evidence type="ECO:0000256" key="1">
    <source>
        <dbReference type="SAM" id="MobiDB-lite"/>
    </source>
</evidence>
<name>A0AAW7T9G4_BURVI</name>
<keyword evidence="2" id="KW-1133">Transmembrane helix</keyword>
<dbReference type="GO" id="GO:0006355">
    <property type="term" value="P:regulation of DNA-templated transcription"/>
    <property type="evidence" value="ECO:0007669"/>
    <property type="project" value="InterPro"/>
</dbReference>
<dbReference type="RefSeq" id="WP_301788859.1">
    <property type="nucleotide sequence ID" value="NZ_JAUJRV010000034.1"/>
</dbReference>
<feature type="transmembrane region" description="Helical" evidence="2">
    <location>
        <begin position="189"/>
        <end position="208"/>
    </location>
</feature>
<accession>A0AAW7T9G4</accession>
<proteinExistence type="predicted"/>
<evidence type="ECO:0000256" key="2">
    <source>
        <dbReference type="SAM" id="Phobius"/>
    </source>
</evidence>
<evidence type="ECO:0000313" key="3">
    <source>
        <dbReference type="EMBL" id="MDN7798748.1"/>
    </source>
</evidence>
<feature type="compositionally biased region" description="Acidic residues" evidence="1">
    <location>
        <begin position="111"/>
        <end position="121"/>
    </location>
</feature>
<keyword evidence="2" id="KW-0472">Membrane</keyword>
<keyword evidence="2" id="KW-0812">Transmembrane</keyword>
<dbReference type="InterPro" id="IPR036388">
    <property type="entry name" value="WH-like_DNA-bd_sf"/>
</dbReference>
<dbReference type="SUPFAM" id="SSF46894">
    <property type="entry name" value="C-terminal effector domain of the bipartite response regulators"/>
    <property type="match status" value="1"/>
</dbReference>
<evidence type="ECO:0008006" key="5">
    <source>
        <dbReference type="Google" id="ProtNLM"/>
    </source>
</evidence>
<dbReference type="InterPro" id="IPR016032">
    <property type="entry name" value="Sig_transdc_resp-reg_C-effctor"/>
</dbReference>
<gene>
    <name evidence="3" type="ORF">QZM33_27805</name>
</gene>
<organism evidence="3 4">
    <name type="scientific">Burkholderia vietnamiensis</name>
    <dbReference type="NCBI Taxonomy" id="60552"/>
    <lineage>
        <taxon>Bacteria</taxon>
        <taxon>Pseudomonadati</taxon>
        <taxon>Pseudomonadota</taxon>
        <taxon>Betaproteobacteria</taxon>
        <taxon>Burkholderiales</taxon>
        <taxon>Burkholderiaceae</taxon>
        <taxon>Burkholderia</taxon>
        <taxon>Burkholderia cepacia complex</taxon>
    </lineage>
</organism>
<reference evidence="3" key="1">
    <citation type="submission" date="2023-07" db="EMBL/GenBank/DDBJ databases">
        <title>A collection of bacterial strains from the Burkholderia cepacia Research Laboratory and Repository.</title>
        <authorList>
            <person name="Lipuma J."/>
            <person name="Spilker T."/>
            <person name="Caverly L."/>
        </authorList>
    </citation>
    <scope>NUCLEOTIDE SEQUENCE</scope>
    <source>
        <strain evidence="3">AU44268</strain>
    </source>
</reference>
<evidence type="ECO:0000313" key="4">
    <source>
        <dbReference type="Proteomes" id="UP001171620"/>
    </source>
</evidence>